<evidence type="ECO:0000256" key="5">
    <source>
        <dbReference type="ARBA" id="ARBA00023136"/>
    </source>
</evidence>
<dbReference type="GO" id="GO:0005261">
    <property type="term" value="F:monoatomic cation channel activity"/>
    <property type="evidence" value="ECO:0007669"/>
    <property type="project" value="TreeGrafter"/>
</dbReference>
<keyword evidence="6" id="KW-1185">Reference proteome</keyword>
<name>A0A8B8CQ88_CRAVI</name>
<dbReference type="PANTHER" id="PTHR46730:SF1">
    <property type="entry name" value="PLAT DOMAIN-CONTAINING PROTEIN"/>
    <property type="match status" value="1"/>
</dbReference>
<dbReference type="AlphaFoldDB" id="A0A8B8CQ88"/>
<dbReference type="GO" id="GO:0005886">
    <property type="term" value="C:plasma membrane"/>
    <property type="evidence" value="ECO:0007669"/>
    <property type="project" value="TreeGrafter"/>
</dbReference>
<dbReference type="RefSeq" id="XP_022317998.1">
    <property type="nucleotide sequence ID" value="XM_022462290.1"/>
</dbReference>
<sequence>MAIVTATHSNTQMSADCELLSFGDYDTKCTVAYGDGTIVPKEPHPGYLNALYTNHSYESYGQYLIDYSCTNAYGETKNSTKFVARLFDTQFLYHNIKNPFLFRIQGSESYLKKINVLRNDEQDINSTVQTNGILVNSENLKPYENLITVKNGNISIIKSIFYVQHQVEKASISPIRRSNAWHITTNISVEIPAGLETYINCSFGIGDHYMFYIDQSDKALGMLFEVEYPSLGYYPVIVDMSNDISVSRQEDLISVEVPIISISISTSNITDKTLPVVVKVDLNGKLPGPDKVEFNIRHGDGNVDDVSYRSPTQKFTTFQNMYVYENWGIYTICITAKNQISEVFQCALVQVGQNLTHVDLKTSGSGRVLENNYAEVNITSYTGSDVTYQVDFGGEKFTFTDRQLENGTVKVESNTVDEIDHSNNTQTNETSFEDSDNNVGLLTTIMSVLFNLNSTSTTPTPIVTTEENEITTALGEEEKLSERKRRSAVPRTAFYAFRVSPEIITVGHLFSKTGKYTVKVRVKNALSVVRTQLCQSIIVDDVDDKNCQKPDLAFENIQSSFNSPLRKIRSEEFNITVVSTSSCVSGGQFTYSWKAEKFNKGKLEPIKEICSMDSNNNVLVIPAVYLSYGVYRLSVSVAPLGHSLRSTEKQVFLSIEASHPYAEIGGDRRPIFLFTQTQFST</sequence>
<evidence type="ECO:0000313" key="7">
    <source>
        <dbReference type="RefSeq" id="XP_022317998.1"/>
    </source>
</evidence>
<accession>A0A8B8CQ88</accession>
<proteinExistence type="predicted"/>
<keyword evidence="3" id="KW-0677">Repeat</keyword>
<protein>
    <submittedName>
        <fullName evidence="7">Uncharacterized protein LOC111121145</fullName>
    </submittedName>
</protein>
<dbReference type="KEGG" id="cvn:111121145"/>
<dbReference type="SUPFAM" id="SSF49299">
    <property type="entry name" value="PKD domain"/>
    <property type="match status" value="1"/>
</dbReference>
<dbReference type="GO" id="GO:0006816">
    <property type="term" value="P:calcium ion transport"/>
    <property type="evidence" value="ECO:0007669"/>
    <property type="project" value="TreeGrafter"/>
</dbReference>
<evidence type="ECO:0000313" key="6">
    <source>
        <dbReference type="Proteomes" id="UP000694844"/>
    </source>
</evidence>
<keyword evidence="2" id="KW-0812">Transmembrane</keyword>
<evidence type="ECO:0000256" key="4">
    <source>
        <dbReference type="ARBA" id="ARBA00022989"/>
    </source>
</evidence>
<organism evidence="6 7">
    <name type="scientific">Crassostrea virginica</name>
    <name type="common">Eastern oyster</name>
    <dbReference type="NCBI Taxonomy" id="6565"/>
    <lineage>
        <taxon>Eukaryota</taxon>
        <taxon>Metazoa</taxon>
        <taxon>Spiralia</taxon>
        <taxon>Lophotrochozoa</taxon>
        <taxon>Mollusca</taxon>
        <taxon>Bivalvia</taxon>
        <taxon>Autobranchia</taxon>
        <taxon>Pteriomorphia</taxon>
        <taxon>Ostreida</taxon>
        <taxon>Ostreoidea</taxon>
        <taxon>Ostreidae</taxon>
        <taxon>Crassostrea</taxon>
    </lineage>
</organism>
<evidence type="ECO:0000256" key="3">
    <source>
        <dbReference type="ARBA" id="ARBA00022737"/>
    </source>
</evidence>
<evidence type="ECO:0000256" key="2">
    <source>
        <dbReference type="ARBA" id="ARBA00022692"/>
    </source>
</evidence>
<dbReference type="PANTHER" id="PTHR46730">
    <property type="entry name" value="POLYCYSTIN-1"/>
    <property type="match status" value="1"/>
</dbReference>
<keyword evidence="4" id="KW-1133">Transmembrane helix</keyword>
<reference evidence="7" key="1">
    <citation type="submission" date="2025-08" db="UniProtKB">
        <authorList>
            <consortium name="RefSeq"/>
        </authorList>
    </citation>
    <scope>IDENTIFICATION</scope>
    <source>
        <tissue evidence="7">Whole sample</tissue>
    </source>
</reference>
<gene>
    <name evidence="7" type="primary">LOC111121145</name>
</gene>
<dbReference type="GeneID" id="111121145"/>
<comment type="subcellular location">
    <subcellularLocation>
        <location evidence="1">Membrane</location>
    </subcellularLocation>
</comment>
<dbReference type="Proteomes" id="UP000694844">
    <property type="component" value="Chromosome 2"/>
</dbReference>
<evidence type="ECO:0000256" key="1">
    <source>
        <dbReference type="ARBA" id="ARBA00004370"/>
    </source>
</evidence>
<dbReference type="OrthoDB" id="6145638at2759"/>
<dbReference type="InterPro" id="IPR035986">
    <property type="entry name" value="PKD_dom_sf"/>
</dbReference>
<keyword evidence="5" id="KW-0472">Membrane</keyword>